<keyword evidence="10" id="KW-1185">Reference proteome</keyword>
<dbReference type="InterPro" id="IPR003960">
    <property type="entry name" value="ATPase_AAA_CS"/>
</dbReference>
<keyword evidence="4 6" id="KW-0067">ATP-binding</keyword>
<dbReference type="SMART" id="SM01073">
    <property type="entry name" value="CDC48_N"/>
    <property type="match status" value="1"/>
</dbReference>
<evidence type="ECO:0000256" key="1">
    <source>
        <dbReference type="ARBA" id="ARBA00006914"/>
    </source>
</evidence>
<evidence type="ECO:0000313" key="9">
    <source>
        <dbReference type="EMBL" id="PXF48756.1"/>
    </source>
</evidence>
<evidence type="ECO:0000259" key="7">
    <source>
        <dbReference type="SMART" id="SM00382"/>
    </source>
</evidence>
<dbReference type="GO" id="GO:0016887">
    <property type="term" value="F:ATP hydrolysis activity"/>
    <property type="evidence" value="ECO:0007669"/>
    <property type="project" value="InterPro"/>
</dbReference>
<comment type="function">
    <text evidence="6">Required for vesicle-mediated transport. Catalyzes the fusion of transport vesicles within the Golgi cisternae. Is also required for transport from the endoplasmic reticulum to the Golgi stack. Seems to function as a fusion protein required for the delivery of cargo proteins to all compartments of the Golgi stack independent of vesicle origin.</text>
</comment>
<dbReference type="InterPro" id="IPR003593">
    <property type="entry name" value="AAA+_ATPase"/>
</dbReference>
<dbReference type="EC" id="3.6.4.6" evidence="6"/>
<dbReference type="InterPro" id="IPR003338">
    <property type="entry name" value="CDC4_N-term_subdom"/>
</dbReference>
<dbReference type="OrthoDB" id="9982946at2759"/>
<dbReference type="Gene3D" id="1.10.8.60">
    <property type="match status" value="1"/>
</dbReference>
<protein>
    <recommendedName>
        <fullName evidence="6">Vesicle-fusing ATPase</fullName>
        <ecNumber evidence="6">3.6.4.6</ecNumber>
    </recommendedName>
</protein>
<dbReference type="InterPro" id="IPR029067">
    <property type="entry name" value="CDC48_domain_2-like_sf"/>
</dbReference>
<keyword evidence="6" id="KW-0963">Cytoplasm</keyword>
<reference evidence="9 10" key="1">
    <citation type="journal article" date="2018" name="Mol. Biol. Evol.">
        <title>Analysis of the draft genome of the red seaweed Gracilariopsis chorda provides insights into genome size evolution in Rhodophyta.</title>
        <authorList>
            <person name="Lee J."/>
            <person name="Yang E.C."/>
            <person name="Graf L."/>
            <person name="Yang J.H."/>
            <person name="Qiu H."/>
            <person name="Zel Zion U."/>
            <person name="Chan C.X."/>
            <person name="Stephens T.G."/>
            <person name="Weber A.P.M."/>
            <person name="Boo G.H."/>
            <person name="Boo S.M."/>
            <person name="Kim K.M."/>
            <person name="Shin Y."/>
            <person name="Jung M."/>
            <person name="Lee S.J."/>
            <person name="Yim H.S."/>
            <person name="Lee J.H."/>
            <person name="Bhattacharya D."/>
            <person name="Yoon H.S."/>
        </authorList>
    </citation>
    <scope>NUCLEOTIDE SEQUENCE [LARGE SCALE GENOMIC DNA]</scope>
    <source>
        <strain evidence="9 10">SKKU-2015</strain>
        <tissue evidence="9">Whole body</tissue>
    </source>
</reference>
<feature type="domain" description="CDC48 N-terminal subdomain" evidence="8">
    <location>
        <begin position="17"/>
        <end position="94"/>
    </location>
</feature>
<dbReference type="FunFam" id="1.10.8.60:FF:000115">
    <property type="entry name" value="N-ethylmaleimide-sensitive fusion protein, putative"/>
    <property type="match status" value="1"/>
</dbReference>
<dbReference type="InterPro" id="IPR041569">
    <property type="entry name" value="AAA_lid_3"/>
</dbReference>
<keyword evidence="6" id="KW-0378">Hydrolase</keyword>
<keyword evidence="6" id="KW-0460">Magnesium</keyword>
<keyword evidence="6" id="KW-0479">Metal-binding</keyword>
<keyword evidence="2 6" id="KW-0813">Transport</keyword>
<name>A0A2V3J2T1_9FLOR</name>
<dbReference type="CDD" id="cd19504">
    <property type="entry name" value="RecA-like_NSF-SEC18_r1-like"/>
    <property type="match status" value="1"/>
</dbReference>
<dbReference type="Pfam" id="PF17862">
    <property type="entry name" value="AAA_lid_3"/>
    <property type="match status" value="1"/>
</dbReference>
<dbReference type="EMBL" id="NBIV01000012">
    <property type="protein sequence ID" value="PXF48756.1"/>
    <property type="molecule type" value="Genomic_DNA"/>
</dbReference>
<dbReference type="FunFam" id="3.40.50.300:FF:000187">
    <property type="entry name" value="Vesicular-fusion ATPase SEC18"/>
    <property type="match status" value="1"/>
</dbReference>
<dbReference type="GO" id="GO:0043001">
    <property type="term" value="P:Golgi to plasma membrane protein transport"/>
    <property type="evidence" value="ECO:0007669"/>
    <property type="project" value="TreeGrafter"/>
</dbReference>
<dbReference type="GO" id="GO:0006891">
    <property type="term" value="P:intra-Golgi vesicle-mediated transport"/>
    <property type="evidence" value="ECO:0007669"/>
    <property type="project" value="TreeGrafter"/>
</dbReference>
<dbReference type="FunFam" id="3.40.50.300:FF:000166">
    <property type="entry name" value="vesicle-fusing ATPase isoform X1"/>
    <property type="match status" value="1"/>
</dbReference>
<keyword evidence="5 6" id="KW-0653">Protein transport</keyword>
<evidence type="ECO:0000313" key="10">
    <source>
        <dbReference type="Proteomes" id="UP000247409"/>
    </source>
</evidence>
<keyword evidence="3 6" id="KW-0547">Nucleotide-binding</keyword>
<accession>A0A2V3J2T1</accession>
<comment type="caution">
    <text evidence="9">The sequence shown here is derived from an EMBL/GenBank/DDBJ whole genome shotgun (WGS) entry which is preliminary data.</text>
</comment>
<dbReference type="InterPro" id="IPR003959">
    <property type="entry name" value="ATPase_AAA_core"/>
</dbReference>
<dbReference type="GO" id="GO:0046872">
    <property type="term" value="F:metal ion binding"/>
    <property type="evidence" value="ECO:0007669"/>
    <property type="project" value="UniProtKB-UniRule"/>
</dbReference>
<gene>
    <name evidence="9" type="ORF">BWQ96_01608</name>
</gene>
<keyword evidence="6" id="KW-0931">ER-Golgi transport</keyword>
<feature type="domain" description="AAA+ ATPase" evidence="7">
    <location>
        <begin position="244"/>
        <end position="391"/>
    </location>
</feature>
<evidence type="ECO:0000259" key="8">
    <source>
        <dbReference type="SMART" id="SM01073"/>
    </source>
</evidence>
<comment type="subcellular location">
    <subcellularLocation>
        <location evidence="6">Cytoplasm</location>
    </subcellularLocation>
</comment>
<sequence>MSRWNFGNLGLSPATIKLIASSCPSNDLARTNKVFVNPSDLRTTSELAIINSKFVYVVSSHEGVEPSQIGFNAIQRRELRLAIRDHVEVTPLEWSKKSSIEAKAATFEVDLVSKRAGPIEAEADEITPLCVRNLVGHVSTVGQSYVIDFYGSSLLLKCTSLVAESTVERAILKPTTEFYFAKAPGSGVKIKGGDSRPKDVFRSDFDFEKMGIGGLDKEFSDIFRRAFASRVFPPAVIQKLGIQHVKGMLLYGPPGTGKTLIARQIGKMLNGKEPKVVNGPEILNKYVGQSEENIRNLFQDAETEYAEQGDSSELHIIIFDEIDAICKQRGSTNSSSGVGDTVVNQLLSKIDGVNALNNILVIGMTNRKDMIDEALLRPGRLEVHVEISLPDETGRQQILRIHTAKMQQNGMLDRDVNLETIAAETKNYSGAEIEGLCKSAAAFALNRHVDYRDLKKEVDTSGVRVTMNDFQRALVEVQPAFGMGKDDFARCLLGGFLIHGDRVRKALEAGKLFRNEVASSDRSPLLSILIEGPPGTGKTALAALLAVESGFPFVRLISPESFVGYSDFSKCQALAKVFDDAHKSSLSVIVLDNVERIFEWTPIGPRFSNSVLQTLMILAKQVPPKGRRLLILATTSNIQVMERLDFKQAFSAILSTQTMERNEIESVLDGTAESMNISQQADGTLASLHSSGLTPTLFRSLGERDMAVSLLENEQLGVKKLLMILNMARTPTSDGQHMIELDRLRAVLEDVL</sequence>
<comment type="cofactor">
    <cofactor evidence="6">
        <name>Mg(2+)</name>
        <dbReference type="ChEBI" id="CHEBI:18420"/>
    </cofactor>
    <text evidence="6">Binds 1 Mg(2+) ion per subunit.</text>
</comment>
<dbReference type="SUPFAM" id="SSF52540">
    <property type="entry name" value="P-loop containing nucleoside triphosphate hydrolases"/>
    <property type="match status" value="2"/>
</dbReference>
<dbReference type="PROSITE" id="PS00674">
    <property type="entry name" value="AAA"/>
    <property type="match status" value="1"/>
</dbReference>
<evidence type="ECO:0000256" key="2">
    <source>
        <dbReference type="ARBA" id="ARBA00022448"/>
    </source>
</evidence>
<dbReference type="SUPFAM" id="SSF50692">
    <property type="entry name" value="ADC-like"/>
    <property type="match status" value="1"/>
</dbReference>
<evidence type="ECO:0000256" key="5">
    <source>
        <dbReference type="ARBA" id="ARBA00022927"/>
    </source>
</evidence>
<dbReference type="STRING" id="448386.A0A2V3J2T1"/>
<dbReference type="SUPFAM" id="SSF54585">
    <property type="entry name" value="Cdc48 domain 2-like"/>
    <property type="match status" value="1"/>
</dbReference>
<dbReference type="Proteomes" id="UP000247409">
    <property type="component" value="Unassembled WGS sequence"/>
</dbReference>
<dbReference type="Pfam" id="PF00004">
    <property type="entry name" value="AAA"/>
    <property type="match status" value="2"/>
</dbReference>
<evidence type="ECO:0000256" key="6">
    <source>
        <dbReference type="RuleBase" id="RU367045"/>
    </source>
</evidence>
<dbReference type="InterPro" id="IPR039812">
    <property type="entry name" value="Vesicle-fus_ATPase"/>
</dbReference>
<dbReference type="GO" id="GO:0005795">
    <property type="term" value="C:Golgi stack"/>
    <property type="evidence" value="ECO:0007669"/>
    <property type="project" value="TreeGrafter"/>
</dbReference>
<comment type="similarity">
    <text evidence="1 6">Belongs to the AAA ATPase family.</text>
</comment>
<dbReference type="SMART" id="SM00382">
    <property type="entry name" value="AAA"/>
    <property type="match status" value="2"/>
</dbReference>
<comment type="catalytic activity">
    <reaction evidence="6">
        <text>ATP + H2O = ADP + phosphate + H(+)</text>
        <dbReference type="Rhea" id="RHEA:13065"/>
        <dbReference type="ChEBI" id="CHEBI:15377"/>
        <dbReference type="ChEBI" id="CHEBI:15378"/>
        <dbReference type="ChEBI" id="CHEBI:30616"/>
        <dbReference type="ChEBI" id="CHEBI:43474"/>
        <dbReference type="ChEBI" id="CHEBI:456216"/>
        <dbReference type="EC" id="3.6.4.6"/>
    </reaction>
</comment>
<dbReference type="InterPro" id="IPR009010">
    <property type="entry name" value="Asp_de-COase-like_dom_sf"/>
</dbReference>
<dbReference type="GO" id="GO:0035494">
    <property type="term" value="P:SNARE complex disassembly"/>
    <property type="evidence" value="ECO:0007669"/>
    <property type="project" value="InterPro"/>
</dbReference>
<feature type="domain" description="AAA+ ATPase" evidence="7">
    <location>
        <begin position="524"/>
        <end position="645"/>
    </location>
</feature>
<evidence type="ECO:0000256" key="4">
    <source>
        <dbReference type="ARBA" id="ARBA00022840"/>
    </source>
</evidence>
<organism evidence="9 10">
    <name type="scientific">Gracilariopsis chorda</name>
    <dbReference type="NCBI Taxonomy" id="448386"/>
    <lineage>
        <taxon>Eukaryota</taxon>
        <taxon>Rhodophyta</taxon>
        <taxon>Florideophyceae</taxon>
        <taxon>Rhodymeniophycidae</taxon>
        <taxon>Gracilariales</taxon>
        <taxon>Gracilariaceae</taxon>
        <taxon>Gracilariopsis</taxon>
    </lineage>
</organism>
<dbReference type="GO" id="GO:0005524">
    <property type="term" value="F:ATP binding"/>
    <property type="evidence" value="ECO:0007669"/>
    <property type="project" value="UniProtKB-UniRule"/>
</dbReference>
<proteinExistence type="inferred from homology"/>
<dbReference type="PANTHER" id="PTHR23078:SF3">
    <property type="entry name" value="VESICLE-FUSING ATPASE"/>
    <property type="match status" value="1"/>
</dbReference>
<dbReference type="InterPro" id="IPR027417">
    <property type="entry name" value="P-loop_NTPase"/>
</dbReference>
<dbReference type="AlphaFoldDB" id="A0A2V3J2T1"/>
<dbReference type="CDD" id="cd00009">
    <property type="entry name" value="AAA"/>
    <property type="match status" value="1"/>
</dbReference>
<dbReference type="Gene3D" id="2.40.40.20">
    <property type="match status" value="1"/>
</dbReference>
<evidence type="ECO:0000256" key="3">
    <source>
        <dbReference type="ARBA" id="ARBA00022741"/>
    </source>
</evidence>
<dbReference type="PANTHER" id="PTHR23078">
    <property type="entry name" value="VESICULAR-FUSION PROTEIN NSF"/>
    <property type="match status" value="1"/>
</dbReference>
<dbReference type="Gene3D" id="3.40.50.300">
    <property type="entry name" value="P-loop containing nucleotide triphosphate hydrolases"/>
    <property type="match status" value="2"/>
</dbReference>